<feature type="transmembrane region" description="Helical" evidence="6">
    <location>
        <begin position="7"/>
        <end position="25"/>
    </location>
</feature>
<evidence type="ECO:0000256" key="4">
    <source>
        <dbReference type="ARBA" id="ARBA00022989"/>
    </source>
</evidence>
<accession>A0A171AG94</accession>
<keyword evidence="4 6" id="KW-1133">Transmembrane helix</keyword>
<dbReference type="STRING" id="681398.PJIAN_4220"/>
<feature type="transmembrane region" description="Helical" evidence="6">
    <location>
        <begin position="155"/>
        <end position="175"/>
    </location>
</feature>
<keyword evidence="2" id="KW-1003">Cell membrane</keyword>
<evidence type="ECO:0000256" key="6">
    <source>
        <dbReference type="SAM" id="Phobius"/>
    </source>
</evidence>
<dbReference type="OrthoDB" id="9811486at2"/>
<comment type="subcellular location">
    <subcellularLocation>
        <location evidence="1">Cell membrane</location>
        <topology evidence="1">Multi-pass membrane protein</topology>
    </subcellularLocation>
</comment>
<sequence>MNKTKLQGHAAIFVAAIIFGANFPITKHLMPHWMSPWALTYSRFAFGAIAFWTLSLFVKKERVPRKDMFTLLLGSMLGVGFNQALFIFGLQYTSPTDASIVNTVMPIMAMVISFFILKEPITLKKAGGVFLGLFGVLCVILSAHVPAGASKSAPILGDLFCALSCLMYAFFLVITRDVSKRYSPVTIMKWMFLFSTILSFPFGYKDLLTANLFVSGSLNEWLSYGYLLVGATFITYLLMPVAQKRIRPTTIGMYNYVQPLVASVIAISIGQDEFTWIKPIAAILIFAGVYFVTTSKSREDIERELVEVKPALDSEDADRFQVEVVTQQINKDKKIN</sequence>
<feature type="domain" description="EamA" evidence="7">
    <location>
        <begin position="8"/>
        <end position="140"/>
    </location>
</feature>
<dbReference type="InterPro" id="IPR037185">
    <property type="entry name" value="EmrE-like"/>
</dbReference>
<feature type="domain" description="EamA" evidence="7">
    <location>
        <begin position="156"/>
        <end position="293"/>
    </location>
</feature>
<evidence type="ECO:0000313" key="9">
    <source>
        <dbReference type="Proteomes" id="UP000076586"/>
    </source>
</evidence>
<evidence type="ECO:0000256" key="5">
    <source>
        <dbReference type="ARBA" id="ARBA00023136"/>
    </source>
</evidence>
<dbReference type="SUPFAM" id="SSF103481">
    <property type="entry name" value="Multidrug resistance efflux transporter EmrE"/>
    <property type="match status" value="2"/>
</dbReference>
<dbReference type="EMBL" id="BDCR01000004">
    <property type="protein sequence ID" value="GAT63679.1"/>
    <property type="molecule type" value="Genomic_DNA"/>
</dbReference>
<feature type="transmembrane region" description="Helical" evidence="6">
    <location>
        <begin position="187"/>
        <end position="204"/>
    </location>
</feature>
<feature type="transmembrane region" description="Helical" evidence="6">
    <location>
        <begin position="129"/>
        <end position="149"/>
    </location>
</feature>
<feature type="transmembrane region" description="Helical" evidence="6">
    <location>
        <begin position="70"/>
        <end position="92"/>
    </location>
</feature>
<dbReference type="RefSeq" id="WP_068705103.1">
    <property type="nucleotide sequence ID" value="NZ_BDCR01000004.1"/>
</dbReference>
<gene>
    <name evidence="8" type="ORF">PJIAN_4220</name>
</gene>
<dbReference type="Pfam" id="PF00892">
    <property type="entry name" value="EamA"/>
    <property type="match status" value="2"/>
</dbReference>
<protein>
    <submittedName>
        <fullName evidence="8">Permease of the drug/metabolite transporter DMT superfamily</fullName>
    </submittedName>
</protein>
<evidence type="ECO:0000256" key="3">
    <source>
        <dbReference type="ARBA" id="ARBA00022692"/>
    </source>
</evidence>
<dbReference type="Proteomes" id="UP000076586">
    <property type="component" value="Unassembled WGS sequence"/>
</dbReference>
<organism evidence="8 9">
    <name type="scientific">Paludibacter jiangxiensis</name>
    <dbReference type="NCBI Taxonomy" id="681398"/>
    <lineage>
        <taxon>Bacteria</taxon>
        <taxon>Pseudomonadati</taxon>
        <taxon>Bacteroidota</taxon>
        <taxon>Bacteroidia</taxon>
        <taxon>Bacteroidales</taxon>
        <taxon>Paludibacteraceae</taxon>
        <taxon>Paludibacter</taxon>
    </lineage>
</organism>
<name>A0A171AG94_9BACT</name>
<keyword evidence="9" id="KW-1185">Reference proteome</keyword>
<feature type="transmembrane region" description="Helical" evidence="6">
    <location>
        <begin position="276"/>
        <end position="293"/>
    </location>
</feature>
<feature type="transmembrane region" description="Helical" evidence="6">
    <location>
        <begin position="37"/>
        <end position="58"/>
    </location>
</feature>
<proteinExistence type="predicted"/>
<dbReference type="InterPro" id="IPR050638">
    <property type="entry name" value="AA-Vitamin_Transporters"/>
</dbReference>
<reference evidence="9" key="2">
    <citation type="journal article" date="2017" name="Genome Announc.">
        <title>Draft genome sequence of Paludibacter jiangxiensis NM7(T), a propionate-producing fermentative bacterium.</title>
        <authorList>
            <person name="Qiu Y.-L."/>
            <person name="Tourlousse D.M."/>
            <person name="Matsuura N."/>
            <person name="Ohashi A."/>
            <person name="Sekiguchi Y."/>
        </authorList>
    </citation>
    <scope>NUCLEOTIDE SEQUENCE [LARGE SCALE GENOMIC DNA]</scope>
    <source>
        <strain evidence="9">NM7</strain>
    </source>
</reference>
<keyword evidence="3 6" id="KW-0812">Transmembrane</keyword>
<reference evidence="9" key="1">
    <citation type="submission" date="2016-04" db="EMBL/GenBank/DDBJ databases">
        <title>Draft genome sequence of Paludibacter jiangxiensis strain NM7.</title>
        <authorList>
            <person name="Qiu Y."/>
            <person name="Matsuura N."/>
            <person name="Ohashi A."/>
            <person name="Tourlousse M.D."/>
            <person name="Sekiguchi Y."/>
        </authorList>
    </citation>
    <scope>NUCLEOTIDE SEQUENCE [LARGE SCALE GENOMIC DNA]</scope>
    <source>
        <strain evidence="9">NM7</strain>
    </source>
</reference>
<feature type="transmembrane region" description="Helical" evidence="6">
    <location>
        <begin position="224"/>
        <end position="241"/>
    </location>
</feature>
<keyword evidence="5 6" id="KW-0472">Membrane</keyword>
<dbReference type="GO" id="GO:0005886">
    <property type="term" value="C:plasma membrane"/>
    <property type="evidence" value="ECO:0007669"/>
    <property type="project" value="UniProtKB-SubCell"/>
</dbReference>
<dbReference type="PANTHER" id="PTHR32322">
    <property type="entry name" value="INNER MEMBRANE TRANSPORTER"/>
    <property type="match status" value="1"/>
</dbReference>
<comment type="caution">
    <text evidence="8">The sequence shown here is derived from an EMBL/GenBank/DDBJ whole genome shotgun (WGS) entry which is preliminary data.</text>
</comment>
<evidence type="ECO:0000259" key="7">
    <source>
        <dbReference type="Pfam" id="PF00892"/>
    </source>
</evidence>
<evidence type="ECO:0000313" key="8">
    <source>
        <dbReference type="EMBL" id="GAT63679.1"/>
    </source>
</evidence>
<feature type="transmembrane region" description="Helical" evidence="6">
    <location>
        <begin position="98"/>
        <end position="117"/>
    </location>
</feature>
<dbReference type="PANTHER" id="PTHR32322:SF18">
    <property type="entry name" value="S-ADENOSYLMETHIONINE_S-ADENOSYLHOMOCYSTEINE TRANSPORTER"/>
    <property type="match status" value="1"/>
</dbReference>
<dbReference type="InterPro" id="IPR000620">
    <property type="entry name" value="EamA_dom"/>
</dbReference>
<dbReference type="AlphaFoldDB" id="A0A171AG94"/>
<feature type="transmembrane region" description="Helical" evidence="6">
    <location>
        <begin position="253"/>
        <end position="270"/>
    </location>
</feature>
<evidence type="ECO:0000256" key="2">
    <source>
        <dbReference type="ARBA" id="ARBA00022475"/>
    </source>
</evidence>
<evidence type="ECO:0000256" key="1">
    <source>
        <dbReference type="ARBA" id="ARBA00004651"/>
    </source>
</evidence>